<dbReference type="AlphaFoldDB" id="A0AA86S9S6"/>
<gene>
    <name evidence="1" type="ORF">AYBTSS11_LOCUS11850</name>
</gene>
<reference evidence="1" key="1">
    <citation type="submission" date="2023-10" db="EMBL/GenBank/DDBJ databases">
        <authorList>
            <person name="Domelevo Entfellner J.-B."/>
        </authorList>
    </citation>
    <scope>NUCLEOTIDE SEQUENCE</scope>
</reference>
<dbReference type="EMBL" id="OY731400">
    <property type="protein sequence ID" value="CAJ1944312.1"/>
    <property type="molecule type" value="Genomic_DNA"/>
</dbReference>
<dbReference type="Proteomes" id="UP001189624">
    <property type="component" value="Chromosome 3"/>
</dbReference>
<evidence type="ECO:0000313" key="1">
    <source>
        <dbReference type="EMBL" id="CAJ1944312.1"/>
    </source>
</evidence>
<accession>A0AA86S9S6</accession>
<sequence>MSSSAKAHHGDIRLTITEFSWLMLATETTLHFISRLIKREFHGISVKKKNDRETDNRINSNRARLK</sequence>
<keyword evidence="2" id="KW-1185">Reference proteome</keyword>
<protein>
    <submittedName>
        <fullName evidence="1">Uncharacterized protein</fullName>
    </submittedName>
</protein>
<organism evidence="1 2">
    <name type="scientific">Sphenostylis stenocarpa</name>
    <dbReference type="NCBI Taxonomy" id="92480"/>
    <lineage>
        <taxon>Eukaryota</taxon>
        <taxon>Viridiplantae</taxon>
        <taxon>Streptophyta</taxon>
        <taxon>Embryophyta</taxon>
        <taxon>Tracheophyta</taxon>
        <taxon>Spermatophyta</taxon>
        <taxon>Magnoliopsida</taxon>
        <taxon>eudicotyledons</taxon>
        <taxon>Gunneridae</taxon>
        <taxon>Pentapetalae</taxon>
        <taxon>rosids</taxon>
        <taxon>fabids</taxon>
        <taxon>Fabales</taxon>
        <taxon>Fabaceae</taxon>
        <taxon>Papilionoideae</taxon>
        <taxon>50 kb inversion clade</taxon>
        <taxon>NPAAA clade</taxon>
        <taxon>indigoferoid/millettioid clade</taxon>
        <taxon>Phaseoleae</taxon>
        <taxon>Sphenostylis</taxon>
    </lineage>
</organism>
<proteinExistence type="predicted"/>
<evidence type="ECO:0000313" key="2">
    <source>
        <dbReference type="Proteomes" id="UP001189624"/>
    </source>
</evidence>
<name>A0AA86S9S6_9FABA</name>
<dbReference type="Gramene" id="rna-AYBTSS11_LOCUS11850">
    <property type="protein sequence ID" value="CAJ1944312.1"/>
    <property type="gene ID" value="gene-AYBTSS11_LOCUS11850"/>
</dbReference>